<gene>
    <name evidence="1" type="ORF">HNY73_019274</name>
</gene>
<evidence type="ECO:0000313" key="1">
    <source>
        <dbReference type="EMBL" id="KAF8771909.1"/>
    </source>
</evidence>
<proteinExistence type="predicted"/>
<protein>
    <submittedName>
        <fullName evidence="1">Uncharacterized protein</fullName>
    </submittedName>
</protein>
<dbReference type="AlphaFoldDB" id="A0A8T0EG98"/>
<reference evidence="1" key="2">
    <citation type="submission" date="2020-06" db="EMBL/GenBank/DDBJ databases">
        <authorList>
            <person name="Sheffer M."/>
        </authorList>
    </citation>
    <scope>NUCLEOTIDE SEQUENCE</scope>
</reference>
<comment type="caution">
    <text evidence="1">The sequence shown here is derived from an EMBL/GenBank/DDBJ whole genome shotgun (WGS) entry which is preliminary data.</text>
</comment>
<dbReference type="EMBL" id="JABXBU010002228">
    <property type="protein sequence ID" value="KAF8771909.1"/>
    <property type="molecule type" value="Genomic_DNA"/>
</dbReference>
<reference evidence="1" key="1">
    <citation type="journal article" date="2020" name="bioRxiv">
        <title>Chromosome-level reference genome of the European wasp spider Argiope bruennichi: a resource for studies on range expansion and evolutionary adaptation.</title>
        <authorList>
            <person name="Sheffer M.M."/>
            <person name="Hoppe A."/>
            <person name="Krehenwinkel H."/>
            <person name="Uhl G."/>
            <person name="Kuss A.W."/>
            <person name="Jensen L."/>
            <person name="Jensen C."/>
            <person name="Gillespie R.G."/>
            <person name="Hoff K.J."/>
            <person name="Prost S."/>
        </authorList>
    </citation>
    <scope>NUCLEOTIDE SEQUENCE</scope>
</reference>
<sequence>MTSSEASKQPQEKIINIPMKPEDHSFMIFSDDFVAVYKIFGEDFSVIAKILQRIQDNLHCHPVNTQPIQLVKRKYARLQDHGILQVPISYLKTITLCNDP</sequence>
<organism evidence="1 2">
    <name type="scientific">Argiope bruennichi</name>
    <name type="common">Wasp spider</name>
    <name type="synonym">Aranea bruennichi</name>
    <dbReference type="NCBI Taxonomy" id="94029"/>
    <lineage>
        <taxon>Eukaryota</taxon>
        <taxon>Metazoa</taxon>
        <taxon>Ecdysozoa</taxon>
        <taxon>Arthropoda</taxon>
        <taxon>Chelicerata</taxon>
        <taxon>Arachnida</taxon>
        <taxon>Araneae</taxon>
        <taxon>Araneomorphae</taxon>
        <taxon>Entelegynae</taxon>
        <taxon>Araneoidea</taxon>
        <taxon>Araneidae</taxon>
        <taxon>Argiope</taxon>
    </lineage>
</organism>
<evidence type="ECO:0000313" key="2">
    <source>
        <dbReference type="Proteomes" id="UP000807504"/>
    </source>
</evidence>
<dbReference type="Proteomes" id="UP000807504">
    <property type="component" value="Unassembled WGS sequence"/>
</dbReference>
<accession>A0A8T0EG98</accession>
<keyword evidence="2" id="KW-1185">Reference proteome</keyword>
<name>A0A8T0EG98_ARGBR</name>